<comment type="caution">
    <text evidence="11">The sequence shown here is derived from an EMBL/GenBank/DDBJ whole genome shotgun (WGS) entry which is preliminary data.</text>
</comment>
<dbReference type="GO" id="GO:0050661">
    <property type="term" value="F:NADP binding"/>
    <property type="evidence" value="ECO:0007669"/>
    <property type="project" value="TreeGrafter"/>
</dbReference>
<proteinExistence type="inferred from homology"/>
<keyword evidence="4" id="KW-0547">Nucleotide-binding</keyword>
<keyword evidence="6" id="KW-1278">Translocase</keyword>
<reference evidence="11 12" key="1">
    <citation type="submission" date="2020-04" db="EMBL/GenBank/DDBJ databases">
        <title>Sequencing and Assembly of C. fimi.</title>
        <authorList>
            <person name="Ramsey A.R."/>
        </authorList>
    </citation>
    <scope>NUCLEOTIDE SEQUENCE [LARGE SCALE GENOMIC DNA]</scope>
    <source>
        <strain evidence="11 12">SB</strain>
    </source>
</reference>
<dbReference type="PANTHER" id="PTHR10160:SF19">
    <property type="entry name" value="PROTON-TRANSLOCATING NAD(P)(+) TRANSHYDROGENASE"/>
    <property type="match status" value="1"/>
</dbReference>
<evidence type="ECO:0000256" key="8">
    <source>
        <dbReference type="ARBA" id="ARBA00048202"/>
    </source>
</evidence>
<evidence type="ECO:0000256" key="3">
    <source>
        <dbReference type="ARBA" id="ARBA00012943"/>
    </source>
</evidence>
<gene>
    <name evidence="11" type="ORF">HIR71_14110</name>
</gene>
<dbReference type="Pfam" id="PF01262">
    <property type="entry name" value="AlaDh_PNT_C"/>
    <property type="match status" value="1"/>
</dbReference>
<dbReference type="SMART" id="SM01002">
    <property type="entry name" value="AlaDh_PNT_C"/>
    <property type="match status" value="1"/>
</dbReference>
<comment type="similarity">
    <text evidence="2">Belongs to the AlaDH/PNT family.</text>
</comment>
<dbReference type="SUPFAM" id="SSF52283">
    <property type="entry name" value="Formate/glycerate dehydrogenase catalytic domain-like"/>
    <property type="match status" value="1"/>
</dbReference>
<evidence type="ECO:0000256" key="4">
    <source>
        <dbReference type="ARBA" id="ARBA00022741"/>
    </source>
</evidence>
<keyword evidence="7" id="KW-0520">NAD</keyword>
<organism evidence="11 12">
    <name type="scientific">Cellulomonas fimi</name>
    <dbReference type="NCBI Taxonomy" id="1708"/>
    <lineage>
        <taxon>Bacteria</taxon>
        <taxon>Bacillati</taxon>
        <taxon>Actinomycetota</taxon>
        <taxon>Actinomycetes</taxon>
        <taxon>Micrococcales</taxon>
        <taxon>Cellulomonadaceae</taxon>
        <taxon>Cellulomonas</taxon>
    </lineage>
</organism>
<comment type="catalytic activity">
    <reaction evidence="8">
        <text>NAD(+) + NADPH + H(+)(in) = NADH + NADP(+) + H(+)(out)</text>
        <dbReference type="Rhea" id="RHEA:47992"/>
        <dbReference type="ChEBI" id="CHEBI:15378"/>
        <dbReference type="ChEBI" id="CHEBI:57540"/>
        <dbReference type="ChEBI" id="CHEBI:57783"/>
        <dbReference type="ChEBI" id="CHEBI:57945"/>
        <dbReference type="ChEBI" id="CHEBI:58349"/>
        <dbReference type="EC" id="7.1.1.1"/>
    </reaction>
</comment>
<dbReference type="EC" id="7.1.1.1" evidence="3"/>
<evidence type="ECO:0000259" key="9">
    <source>
        <dbReference type="SMART" id="SM01002"/>
    </source>
</evidence>
<dbReference type="PANTHER" id="PTHR10160">
    <property type="entry name" value="NAD(P) TRANSHYDROGENASE"/>
    <property type="match status" value="1"/>
</dbReference>
<dbReference type="Pfam" id="PF05222">
    <property type="entry name" value="AlaDh_PNT_N"/>
    <property type="match status" value="1"/>
</dbReference>
<dbReference type="EMBL" id="JABCJJ010000031">
    <property type="protein sequence ID" value="NMR21333.1"/>
    <property type="molecule type" value="Genomic_DNA"/>
</dbReference>
<dbReference type="SMART" id="SM01003">
    <property type="entry name" value="AlaDh_PNT_N"/>
    <property type="match status" value="1"/>
</dbReference>
<dbReference type="InterPro" id="IPR007698">
    <property type="entry name" value="AlaDH/PNT_NAD(H)-bd"/>
</dbReference>
<dbReference type="RefSeq" id="WP_169325706.1">
    <property type="nucleotide sequence ID" value="NZ_JABCJJ010000031.1"/>
</dbReference>
<evidence type="ECO:0000313" key="12">
    <source>
        <dbReference type="Proteomes" id="UP000562124"/>
    </source>
</evidence>
<dbReference type="GO" id="GO:0005886">
    <property type="term" value="C:plasma membrane"/>
    <property type="evidence" value="ECO:0007669"/>
    <property type="project" value="TreeGrafter"/>
</dbReference>
<feature type="domain" description="Alanine dehydrogenase/pyridine nucleotide transhydrogenase NAD(H)-binding" evidence="9">
    <location>
        <begin position="157"/>
        <end position="321"/>
    </location>
</feature>
<dbReference type="CDD" id="cd05304">
    <property type="entry name" value="Rubrum_tdh"/>
    <property type="match status" value="1"/>
</dbReference>
<dbReference type="GO" id="GO:0006740">
    <property type="term" value="P:NADPH regeneration"/>
    <property type="evidence" value="ECO:0007669"/>
    <property type="project" value="TreeGrafter"/>
</dbReference>
<evidence type="ECO:0000256" key="5">
    <source>
        <dbReference type="ARBA" id="ARBA00022857"/>
    </source>
</evidence>
<feature type="domain" description="Alanine dehydrogenase/pyridine nucleotide transhydrogenase N-terminal" evidence="10">
    <location>
        <begin position="13"/>
        <end position="148"/>
    </location>
</feature>
<dbReference type="SUPFAM" id="SSF51735">
    <property type="entry name" value="NAD(P)-binding Rossmann-fold domains"/>
    <property type="match status" value="1"/>
</dbReference>
<dbReference type="InterPro" id="IPR008143">
    <property type="entry name" value="Ala_DH/PNT_CS2"/>
</dbReference>
<sequence length="374" mass="37826">MTTPDQARVLVVAAITEREPGERRVALVPEVVERLVAQGFEVLVESGAGAGALHADDSYVTSGAKVGSLDEVVERADVVLVVRRPPPETLARLRPGQVLVGLLDARGDRADLDTAVARGVHVLSLDLLPRTLSRAQTMDALTSQASVAGYRAAIVAAEAFGRYFPMMITAAGTARPATVLVLGAGVAGLQAIGTARRLGAQVTGYDVRPAARGEVTSLGAAFLATTVTADGGDGYARALTPEESAAQRAELDAAIRRFDVVITTAQVPGGAPPVLVSAETVAAMAPGSVLVDLAAGPWGGNVAGSVPDERVVTPGGVTVIGAGNLPAQMATGASAAYARNVTALLAAVVADGAVTLDPDDDVVGAVWVRPEGAA</sequence>
<evidence type="ECO:0000256" key="2">
    <source>
        <dbReference type="ARBA" id="ARBA00005689"/>
    </source>
</evidence>
<dbReference type="InterPro" id="IPR007886">
    <property type="entry name" value="AlaDH/PNT_N"/>
</dbReference>
<protein>
    <recommendedName>
        <fullName evidence="3">proton-translocating NAD(P)(+) transhydrogenase</fullName>
        <ecNumber evidence="3">7.1.1.1</ecNumber>
    </recommendedName>
</protein>
<dbReference type="Gene3D" id="3.40.50.720">
    <property type="entry name" value="NAD(P)-binding Rossmann-like Domain"/>
    <property type="match status" value="2"/>
</dbReference>
<keyword evidence="12" id="KW-1185">Reference proteome</keyword>
<dbReference type="GO" id="GO:0016491">
    <property type="term" value="F:oxidoreductase activity"/>
    <property type="evidence" value="ECO:0007669"/>
    <property type="project" value="InterPro"/>
</dbReference>
<dbReference type="GO" id="GO:0008750">
    <property type="term" value="F:proton-translocating NAD(P)+ transhydrogenase activity"/>
    <property type="evidence" value="ECO:0007669"/>
    <property type="project" value="UniProtKB-EC"/>
</dbReference>
<evidence type="ECO:0000259" key="10">
    <source>
        <dbReference type="SMART" id="SM01003"/>
    </source>
</evidence>
<name>A0A7Y0QIL2_CELFI</name>
<dbReference type="Proteomes" id="UP000562124">
    <property type="component" value="Unassembled WGS sequence"/>
</dbReference>
<dbReference type="PROSITE" id="PS00837">
    <property type="entry name" value="ALADH_PNT_2"/>
    <property type="match status" value="1"/>
</dbReference>
<dbReference type="AlphaFoldDB" id="A0A7Y0QIL2"/>
<evidence type="ECO:0000256" key="1">
    <source>
        <dbReference type="ARBA" id="ARBA00003943"/>
    </source>
</evidence>
<accession>A0A7Y0QIL2</accession>
<comment type="function">
    <text evidence="1">The transhydrogenation between NADH and NADP is coupled to respiration and ATP hydrolysis and functions as a proton pump across the membrane.</text>
</comment>
<keyword evidence="5" id="KW-0521">NADP</keyword>
<evidence type="ECO:0000256" key="7">
    <source>
        <dbReference type="ARBA" id="ARBA00023027"/>
    </source>
</evidence>
<evidence type="ECO:0000256" key="6">
    <source>
        <dbReference type="ARBA" id="ARBA00022967"/>
    </source>
</evidence>
<evidence type="ECO:0000313" key="11">
    <source>
        <dbReference type="EMBL" id="NMR21333.1"/>
    </source>
</evidence>
<dbReference type="InterPro" id="IPR036291">
    <property type="entry name" value="NAD(P)-bd_dom_sf"/>
</dbReference>